<protein>
    <recommendedName>
        <fullName evidence="4">TATA-binding protein interacting (TIP20) domain-containing protein</fullName>
    </recommendedName>
</protein>
<reference evidence="5" key="1">
    <citation type="submission" date="2021-01" db="EMBL/GenBank/DDBJ databases">
        <authorList>
            <person name="Corre E."/>
            <person name="Pelletier E."/>
            <person name="Niang G."/>
            <person name="Scheremetjew M."/>
            <person name="Finn R."/>
            <person name="Kale V."/>
            <person name="Holt S."/>
            <person name="Cochrane G."/>
            <person name="Meng A."/>
            <person name="Brown T."/>
            <person name="Cohen L."/>
        </authorList>
    </citation>
    <scope>NUCLEOTIDE SEQUENCE</scope>
    <source>
        <strain evidence="5">CCMP3278</strain>
    </source>
</reference>
<evidence type="ECO:0000313" key="5">
    <source>
        <dbReference type="EMBL" id="CAD8823519.1"/>
    </source>
</evidence>
<evidence type="ECO:0000256" key="1">
    <source>
        <dbReference type="ARBA" id="ARBA00007657"/>
    </source>
</evidence>
<dbReference type="GO" id="GO:0010265">
    <property type="term" value="P:SCF complex assembly"/>
    <property type="evidence" value="ECO:0007669"/>
    <property type="project" value="InterPro"/>
</dbReference>
<dbReference type="AlphaFoldDB" id="A0A7S1ETS8"/>
<dbReference type="SUPFAM" id="SSF48371">
    <property type="entry name" value="ARM repeat"/>
    <property type="match status" value="1"/>
</dbReference>
<name>A0A7S1ETS8_9RHOD</name>
<dbReference type="Pfam" id="PF08623">
    <property type="entry name" value="TIP120"/>
    <property type="match status" value="1"/>
</dbReference>
<keyword evidence="2" id="KW-0677">Repeat</keyword>
<dbReference type="InterPro" id="IPR039852">
    <property type="entry name" value="CAND1/CAND2"/>
</dbReference>
<feature type="domain" description="TATA-binding protein interacting (TIP20)" evidence="4">
    <location>
        <begin position="280"/>
        <end position="438"/>
    </location>
</feature>
<dbReference type="InterPro" id="IPR016024">
    <property type="entry name" value="ARM-type_fold"/>
</dbReference>
<accession>A0A7S1ETS8</accession>
<dbReference type="Gene3D" id="1.25.10.10">
    <property type="entry name" value="Leucine-rich Repeat Variant"/>
    <property type="match status" value="1"/>
</dbReference>
<comment type="similarity">
    <text evidence="1">Belongs to the CAND family.</text>
</comment>
<gene>
    <name evidence="5" type="ORF">TOLI1172_LOCUS7917</name>
</gene>
<proteinExistence type="inferred from homology"/>
<evidence type="ECO:0000256" key="2">
    <source>
        <dbReference type="ARBA" id="ARBA00022737"/>
    </source>
</evidence>
<organism evidence="5">
    <name type="scientific">Timspurckia oligopyrenoides</name>
    <dbReference type="NCBI Taxonomy" id="708627"/>
    <lineage>
        <taxon>Eukaryota</taxon>
        <taxon>Rhodophyta</taxon>
        <taxon>Bangiophyceae</taxon>
        <taxon>Porphyridiales</taxon>
        <taxon>Porphyridiaceae</taxon>
        <taxon>Timspurckia</taxon>
    </lineage>
</organism>
<keyword evidence="3" id="KW-0833">Ubl conjugation pathway</keyword>
<evidence type="ECO:0000259" key="4">
    <source>
        <dbReference type="Pfam" id="PF08623"/>
    </source>
</evidence>
<dbReference type="EMBL" id="HBFP01010994">
    <property type="protein sequence ID" value="CAD8823519.1"/>
    <property type="molecule type" value="Transcribed_RNA"/>
</dbReference>
<dbReference type="InterPro" id="IPR011989">
    <property type="entry name" value="ARM-like"/>
</dbReference>
<dbReference type="InterPro" id="IPR013932">
    <property type="entry name" value="TATA-bd_TIP120"/>
</dbReference>
<sequence>MVSQKQLAIAKCIPIFFETYADSEREQIVSMMLENLHRNDKPSLALYSSMCLCELSRNSLLKSSRLNADIRESLLRVISGSTDDSLKRTSASALGVTVAKDPEGMRALFSIIAHQVENRYLHLCAVKEAIIATEGRSRLFDSEVLELLISLNEAPLENRASDTVEAAQKTSDSSSGEDSIRAVLADCTGRICVMDPDLVFPYLDKALASPASQLRAFAAASLRCVAEISQGDADNVDRFLQERMPSLLKLLSDSSINVLFSALICLNIYIRSKWYMLAEYRSSIFNALRDGVSVKQHLIRTVNLGPFKYTEDDGLPLRKTSFECLISLVKFRIVPATSEDTVPIFKEGLRDHADVRTLAHLYLDSLIRKGYISLIVPCISDIVEAFNERLNEKPKPNAVRQEEQQRTDAIRSIIRSSQLLNNVPEISLHPDFISYLQTMLKNPEHSALYTAISSEN</sequence>
<evidence type="ECO:0000256" key="3">
    <source>
        <dbReference type="ARBA" id="ARBA00022786"/>
    </source>
</evidence>
<dbReference type="PANTHER" id="PTHR12696">
    <property type="entry name" value="TIP120"/>
    <property type="match status" value="1"/>
</dbReference>